<gene>
    <name evidence="1" type="ORF">SMRZ_LOCUS14161</name>
</gene>
<accession>A0A183MDN6</accession>
<proteinExistence type="predicted"/>
<dbReference type="AlphaFoldDB" id="A0A183MDN6"/>
<keyword evidence="2" id="KW-1185">Reference proteome</keyword>
<organism evidence="1 2">
    <name type="scientific">Schistosoma margrebowiei</name>
    <dbReference type="NCBI Taxonomy" id="48269"/>
    <lineage>
        <taxon>Eukaryota</taxon>
        <taxon>Metazoa</taxon>
        <taxon>Spiralia</taxon>
        <taxon>Lophotrochozoa</taxon>
        <taxon>Platyhelminthes</taxon>
        <taxon>Trematoda</taxon>
        <taxon>Digenea</taxon>
        <taxon>Strigeidida</taxon>
        <taxon>Schistosomatoidea</taxon>
        <taxon>Schistosomatidae</taxon>
        <taxon>Schistosoma</taxon>
    </lineage>
</organism>
<sequence>MIIFLMYHINQLIMSALMHPTISTPIISTLQWILKTLQIVVLPQVMILSH</sequence>
<dbReference type="EMBL" id="UZAI01013167">
    <property type="protein sequence ID" value="VDP10868.1"/>
    <property type="molecule type" value="Genomic_DNA"/>
</dbReference>
<evidence type="ECO:0000313" key="1">
    <source>
        <dbReference type="EMBL" id="VDP10868.1"/>
    </source>
</evidence>
<name>A0A183MDN6_9TREM</name>
<protein>
    <submittedName>
        <fullName evidence="1">Uncharacterized protein</fullName>
    </submittedName>
</protein>
<reference evidence="1 2" key="1">
    <citation type="submission" date="2018-11" db="EMBL/GenBank/DDBJ databases">
        <authorList>
            <consortium name="Pathogen Informatics"/>
        </authorList>
    </citation>
    <scope>NUCLEOTIDE SEQUENCE [LARGE SCALE GENOMIC DNA]</scope>
    <source>
        <strain evidence="1 2">Zambia</strain>
    </source>
</reference>
<evidence type="ECO:0000313" key="2">
    <source>
        <dbReference type="Proteomes" id="UP000277204"/>
    </source>
</evidence>
<dbReference type="Proteomes" id="UP000277204">
    <property type="component" value="Unassembled WGS sequence"/>
</dbReference>